<organism evidence="1">
    <name type="scientific">uncultured marine virus</name>
    <dbReference type="NCBI Taxonomy" id="186617"/>
    <lineage>
        <taxon>Viruses</taxon>
        <taxon>environmental samples</taxon>
    </lineage>
</organism>
<dbReference type="EMBL" id="KR029600">
    <property type="protein sequence ID" value="AKH47956.1"/>
    <property type="molecule type" value="Genomic_DNA"/>
</dbReference>
<accession>A0A0F7LA48</accession>
<protein>
    <submittedName>
        <fullName evidence="1">Uncharacterized protein</fullName>
    </submittedName>
</protein>
<proteinExistence type="predicted"/>
<reference evidence="1" key="2">
    <citation type="submission" date="2015-03" db="EMBL/GenBank/DDBJ databases">
        <authorList>
            <person name="Chow C.-E.T."/>
            <person name="Winget D.M."/>
            <person name="White R.A.III."/>
            <person name="Hallam S.J."/>
            <person name="Suttle C.A."/>
        </authorList>
    </citation>
    <scope>NUCLEOTIDE SEQUENCE</scope>
    <source>
        <strain evidence="1">Oxic1_5</strain>
    </source>
</reference>
<sequence length="92" mass="10730">MWLPTKPLAPVSNSFFMFLFIKVLNYDRCPQLSHPSCNMANLMRSLLLQIHSCKSSCFPYSHSFQSRELLKQTRPSHLLPCMYTSFLLDPVF</sequence>
<reference evidence="1" key="1">
    <citation type="journal article" date="2015" name="Front. Microbiol.">
        <title>Combining genomic sequencing methods to explore viral diversity and reveal potential virus-host interactions.</title>
        <authorList>
            <person name="Chow C.E."/>
            <person name="Winget D.M."/>
            <person name="White R.A.III."/>
            <person name="Hallam S.J."/>
            <person name="Suttle C.A."/>
        </authorList>
    </citation>
    <scope>NUCLEOTIDE SEQUENCE</scope>
    <source>
        <strain evidence="1">Oxic1_5</strain>
    </source>
</reference>
<name>A0A0F7LA48_9VIRU</name>
<evidence type="ECO:0000313" key="1">
    <source>
        <dbReference type="EMBL" id="AKH47956.1"/>
    </source>
</evidence>